<gene>
    <name evidence="1" type="ORF">PIB30_025742</name>
</gene>
<protein>
    <submittedName>
        <fullName evidence="1">Uncharacterized protein</fullName>
    </submittedName>
</protein>
<evidence type="ECO:0000313" key="2">
    <source>
        <dbReference type="Proteomes" id="UP001341840"/>
    </source>
</evidence>
<sequence>MILQDPKKHFILVSDEKRCRSRRRSVEVVVKRADGAAGAIFDTKHLEDSSTSAVFDYK</sequence>
<name>A0ABU6Q9N7_9FABA</name>
<evidence type="ECO:0000313" key="1">
    <source>
        <dbReference type="EMBL" id="MED6108614.1"/>
    </source>
</evidence>
<accession>A0ABU6Q9N7</accession>
<dbReference type="Proteomes" id="UP001341840">
    <property type="component" value="Unassembled WGS sequence"/>
</dbReference>
<reference evidence="1 2" key="1">
    <citation type="journal article" date="2023" name="Plants (Basel)">
        <title>Bridging the Gap: Combining Genomics and Transcriptomics Approaches to Understand Stylosanthes scabra, an Orphan Legume from the Brazilian Caatinga.</title>
        <authorList>
            <person name="Ferreira-Neto J.R.C."/>
            <person name="da Silva M.D."/>
            <person name="Binneck E."/>
            <person name="de Melo N.F."/>
            <person name="da Silva R.H."/>
            <person name="de Melo A.L.T.M."/>
            <person name="Pandolfi V."/>
            <person name="Bustamante F.O."/>
            <person name="Brasileiro-Vidal A.C."/>
            <person name="Benko-Iseppon A.M."/>
        </authorList>
    </citation>
    <scope>NUCLEOTIDE SEQUENCE [LARGE SCALE GENOMIC DNA]</scope>
    <source>
        <tissue evidence="1">Leaves</tissue>
    </source>
</reference>
<organism evidence="1 2">
    <name type="scientific">Stylosanthes scabra</name>
    <dbReference type="NCBI Taxonomy" id="79078"/>
    <lineage>
        <taxon>Eukaryota</taxon>
        <taxon>Viridiplantae</taxon>
        <taxon>Streptophyta</taxon>
        <taxon>Embryophyta</taxon>
        <taxon>Tracheophyta</taxon>
        <taxon>Spermatophyta</taxon>
        <taxon>Magnoliopsida</taxon>
        <taxon>eudicotyledons</taxon>
        <taxon>Gunneridae</taxon>
        <taxon>Pentapetalae</taxon>
        <taxon>rosids</taxon>
        <taxon>fabids</taxon>
        <taxon>Fabales</taxon>
        <taxon>Fabaceae</taxon>
        <taxon>Papilionoideae</taxon>
        <taxon>50 kb inversion clade</taxon>
        <taxon>dalbergioids sensu lato</taxon>
        <taxon>Dalbergieae</taxon>
        <taxon>Pterocarpus clade</taxon>
        <taxon>Stylosanthes</taxon>
    </lineage>
</organism>
<dbReference type="EMBL" id="JASCZI010000095">
    <property type="protein sequence ID" value="MED6108614.1"/>
    <property type="molecule type" value="Genomic_DNA"/>
</dbReference>
<comment type="caution">
    <text evidence="1">The sequence shown here is derived from an EMBL/GenBank/DDBJ whole genome shotgun (WGS) entry which is preliminary data.</text>
</comment>
<proteinExistence type="predicted"/>
<keyword evidence="2" id="KW-1185">Reference proteome</keyword>